<dbReference type="InterPro" id="IPR015421">
    <property type="entry name" value="PyrdxlP-dep_Trfase_major"/>
</dbReference>
<evidence type="ECO:0000256" key="3">
    <source>
        <dbReference type="SAM" id="MobiDB-lite"/>
    </source>
</evidence>
<dbReference type="GO" id="GO:0005960">
    <property type="term" value="C:glycine cleavage complex"/>
    <property type="evidence" value="ECO:0007669"/>
    <property type="project" value="TreeGrafter"/>
</dbReference>
<feature type="region of interest" description="Disordered" evidence="3">
    <location>
        <begin position="424"/>
        <end position="444"/>
    </location>
</feature>
<evidence type="ECO:0000259" key="4">
    <source>
        <dbReference type="Pfam" id="PF02347"/>
    </source>
</evidence>
<dbReference type="AlphaFoldDB" id="T1AJN1"/>
<dbReference type="GO" id="GO:0019464">
    <property type="term" value="P:glycine decarboxylation via glycine cleavage system"/>
    <property type="evidence" value="ECO:0007669"/>
    <property type="project" value="TreeGrafter"/>
</dbReference>
<reference evidence="5" key="1">
    <citation type="submission" date="2013-08" db="EMBL/GenBank/DDBJ databases">
        <authorList>
            <person name="Mendez C."/>
            <person name="Richter M."/>
            <person name="Ferrer M."/>
            <person name="Sanchez J."/>
        </authorList>
    </citation>
    <scope>NUCLEOTIDE SEQUENCE</scope>
</reference>
<feature type="compositionally biased region" description="Low complexity" evidence="3">
    <location>
        <begin position="493"/>
        <end position="506"/>
    </location>
</feature>
<dbReference type="PANTHER" id="PTHR11773:SF1">
    <property type="entry name" value="GLYCINE DEHYDROGENASE (DECARBOXYLATING), MITOCHONDRIAL"/>
    <property type="match status" value="1"/>
</dbReference>
<dbReference type="Gene3D" id="6.20.440.10">
    <property type="match status" value="1"/>
</dbReference>
<dbReference type="GO" id="GO:0016594">
    <property type="term" value="F:glycine binding"/>
    <property type="evidence" value="ECO:0007669"/>
    <property type="project" value="TreeGrafter"/>
</dbReference>
<proteinExistence type="predicted"/>
<keyword evidence="2" id="KW-0560">Oxidoreductase</keyword>
<dbReference type="PANTHER" id="PTHR11773">
    <property type="entry name" value="GLYCINE DEHYDROGENASE, DECARBOXYLATING"/>
    <property type="match status" value="1"/>
</dbReference>
<name>T1AJN1_9ZZZZ</name>
<gene>
    <name evidence="5" type="ORF">B1A_10004</name>
</gene>
<dbReference type="GO" id="GO:0004375">
    <property type="term" value="F:glycine dehydrogenase (decarboxylating) activity"/>
    <property type="evidence" value="ECO:0007669"/>
    <property type="project" value="InterPro"/>
</dbReference>
<evidence type="ECO:0000313" key="5">
    <source>
        <dbReference type="EMBL" id="EQD60746.1"/>
    </source>
</evidence>
<dbReference type="Pfam" id="PF02347">
    <property type="entry name" value="GDC-P"/>
    <property type="match status" value="1"/>
</dbReference>
<feature type="domain" description="Glycine cleavage system P-protein N-terminal" evidence="4">
    <location>
        <begin position="30"/>
        <end position="301"/>
    </location>
</feature>
<keyword evidence="1" id="KW-0663">Pyridoxal phosphate</keyword>
<evidence type="ECO:0000256" key="1">
    <source>
        <dbReference type="ARBA" id="ARBA00022898"/>
    </source>
</evidence>
<dbReference type="FunFam" id="3.40.640.10:FF:000224">
    <property type="entry name" value="Probable glycine dehydrogenase (decarboxylating) subunit 2"/>
    <property type="match status" value="1"/>
</dbReference>
<dbReference type="SUPFAM" id="SSF53383">
    <property type="entry name" value="PLP-dependent transferases"/>
    <property type="match status" value="1"/>
</dbReference>
<dbReference type="InterPro" id="IPR015424">
    <property type="entry name" value="PyrdxlP-dep_Trfase"/>
</dbReference>
<feature type="compositionally biased region" description="Basic and acidic residues" evidence="3">
    <location>
        <begin position="459"/>
        <end position="470"/>
    </location>
</feature>
<reference evidence="5" key="2">
    <citation type="journal article" date="2014" name="ISME J.">
        <title>Microbial stratification in low pH oxic and suboxic macroscopic growths along an acid mine drainage.</title>
        <authorList>
            <person name="Mendez-Garcia C."/>
            <person name="Mesa V."/>
            <person name="Sprenger R.R."/>
            <person name="Richter M."/>
            <person name="Diez M.S."/>
            <person name="Solano J."/>
            <person name="Bargiela R."/>
            <person name="Golyshina O.V."/>
            <person name="Manteca A."/>
            <person name="Ramos J.L."/>
            <person name="Gallego J.R."/>
            <person name="Llorente I."/>
            <person name="Martins Dos Santos V.A."/>
            <person name="Jensen O.N."/>
            <person name="Pelaez A.I."/>
            <person name="Sanchez J."/>
            <person name="Ferrer M."/>
        </authorList>
    </citation>
    <scope>NUCLEOTIDE SEQUENCE</scope>
</reference>
<dbReference type="GO" id="GO:0030170">
    <property type="term" value="F:pyridoxal phosphate binding"/>
    <property type="evidence" value="ECO:0007669"/>
    <property type="project" value="TreeGrafter"/>
</dbReference>
<accession>T1AJN1</accession>
<comment type="caution">
    <text evidence="5">The sequence shown here is derived from an EMBL/GenBank/DDBJ whole genome shotgun (WGS) entry which is preliminary data.</text>
</comment>
<dbReference type="NCBIfam" id="NF003346">
    <property type="entry name" value="PRK04366.1"/>
    <property type="match status" value="1"/>
</dbReference>
<evidence type="ECO:0000256" key="2">
    <source>
        <dbReference type="ARBA" id="ARBA00023002"/>
    </source>
</evidence>
<dbReference type="Gene3D" id="3.40.640.10">
    <property type="entry name" value="Type I PLP-dependent aspartate aminotransferase-like (Major domain)"/>
    <property type="match status" value="1"/>
</dbReference>
<sequence>MARSMLIFEHSRPGRSAAAQMPPACALPDDLPATLRRATPIGLPEVSEMDVVRHYTSLSQKNFSIDTNFYPLGSCTMKYNPRVCNSLAMLDGFLSRHPYAPESLSQGFLACMYELQEILADVTGMQGGVSLTPMAGAQGEFAGVAMIMAYHRHRNDLARTEIIVPDAAHGTNPATATMCGASVREIPTLADGDIDIEALRSVLGPNTAGIMLTNPSTIGVFERRIREIAHLVHAAGGLLYYDGANLNAILGKVRPGDMGFDAIHMNLHKTFSTPHGGGGPGAGAVGVSERLKPFLPIPIVEKIMLPASDRRGTEGVSLAARVPSSGPVGHLLPEGEGKVWYRYARKKDRPLSIGRLSAFAGNAGVLLRAYIYARLLGREGMRRVAEYATLNANYLAVELRKAGFTLAYPARRASHEFIVTVAPQKKTRRRHRAGLQQGAARPRHPCADQLFSAAGARVPADRADRDREQGHAGSVRCGHGASAGAGRGRPRGAEAGAAHHAGAPAG</sequence>
<dbReference type="GO" id="GO:0005829">
    <property type="term" value="C:cytosol"/>
    <property type="evidence" value="ECO:0007669"/>
    <property type="project" value="TreeGrafter"/>
</dbReference>
<organism evidence="5">
    <name type="scientific">mine drainage metagenome</name>
    <dbReference type="NCBI Taxonomy" id="410659"/>
    <lineage>
        <taxon>unclassified sequences</taxon>
        <taxon>metagenomes</taxon>
        <taxon>ecological metagenomes</taxon>
    </lineage>
</organism>
<dbReference type="EMBL" id="AUZX01007124">
    <property type="protein sequence ID" value="EQD60746.1"/>
    <property type="molecule type" value="Genomic_DNA"/>
</dbReference>
<dbReference type="InterPro" id="IPR049315">
    <property type="entry name" value="GDC-P_N"/>
</dbReference>
<dbReference type="InterPro" id="IPR020581">
    <property type="entry name" value="GDC_P"/>
</dbReference>
<feature type="region of interest" description="Disordered" evidence="3">
    <location>
        <begin position="457"/>
        <end position="506"/>
    </location>
</feature>
<protein>
    <submittedName>
        <fullName evidence="5">Glycine dehydrogenase subunit 2</fullName>
    </submittedName>
</protein>